<protein>
    <submittedName>
        <fullName evidence="4">Carboxylesterase NlhH</fullName>
        <ecNumber evidence="4">3.1.1.1</ecNumber>
    </submittedName>
</protein>
<gene>
    <name evidence="4" type="primary">nlhH_1</name>
    <name evidence="4" type="ORF">ALP8811_02394</name>
</gene>
<evidence type="ECO:0000256" key="2">
    <source>
        <dbReference type="SAM" id="SignalP"/>
    </source>
</evidence>
<dbReference type="Pfam" id="PF20434">
    <property type="entry name" value="BD-FAE"/>
    <property type="match status" value="1"/>
</dbReference>
<evidence type="ECO:0000259" key="3">
    <source>
        <dbReference type="Pfam" id="PF20434"/>
    </source>
</evidence>
<dbReference type="InterPro" id="IPR050300">
    <property type="entry name" value="GDXG_lipolytic_enzyme"/>
</dbReference>
<dbReference type="PANTHER" id="PTHR48081:SF9">
    <property type="entry name" value="CARBOXYLESTERASE"/>
    <property type="match status" value="1"/>
</dbReference>
<feature type="signal peptide" evidence="2">
    <location>
        <begin position="1"/>
        <end position="20"/>
    </location>
</feature>
<feature type="domain" description="BD-FAE-like" evidence="3">
    <location>
        <begin position="41"/>
        <end position="147"/>
    </location>
</feature>
<dbReference type="GO" id="GO:0106435">
    <property type="term" value="F:carboxylesterase activity"/>
    <property type="evidence" value="ECO:0007669"/>
    <property type="project" value="UniProtKB-EC"/>
</dbReference>
<reference evidence="4 5" key="1">
    <citation type="submission" date="2018-03" db="EMBL/GenBank/DDBJ databases">
        <authorList>
            <person name="Keele B.F."/>
        </authorList>
    </citation>
    <scope>NUCLEOTIDE SEQUENCE [LARGE SCALE GENOMIC DNA]</scope>
    <source>
        <strain evidence="4 5">CECT 8811</strain>
    </source>
</reference>
<evidence type="ECO:0000313" key="4">
    <source>
        <dbReference type="EMBL" id="SPF77367.1"/>
    </source>
</evidence>
<organism evidence="4 5">
    <name type="scientific">Aliiroseovarius pelagivivens</name>
    <dbReference type="NCBI Taxonomy" id="1639690"/>
    <lineage>
        <taxon>Bacteria</taxon>
        <taxon>Pseudomonadati</taxon>
        <taxon>Pseudomonadota</taxon>
        <taxon>Alphaproteobacteria</taxon>
        <taxon>Rhodobacterales</taxon>
        <taxon>Paracoccaceae</taxon>
        <taxon>Aliiroseovarius</taxon>
    </lineage>
</organism>
<keyword evidence="5" id="KW-1185">Reference proteome</keyword>
<dbReference type="Proteomes" id="UP000244911">
    <property type="component" value="Unassembled WGS sequence"/>
</dbReference>
<dbReference type="AlphaFoldDB" id="A0A2R8ANB9"/>
<keyword evidence="1 4" id="KW-0378">Hydrolase</keyword>
<dbReference type="InterPro" id="IPR049492">
    <property type="entry name" value="BD-FAE-like_dom"/>
</dbReference>
<dbReference type="SUPFAM" id="SSF53474">
    <property type="entry name" value="alpha/beta-Hydrolases"/>
    <property type="match status" value="1"/>
</dbReference>
<keyword evidence="2" id="KW-0732">Signal</keyword>
<name>A0A2R8ANB9_9RHOB</name>
<evidence type="ECO:0000313" key="5">
    <source>
        <dbReference type="Proteomes" id="UP000244911"/>
    </source>
</evidence>
<dbReference type="EMBL" id="OMOI01000001">
    <property type="protein sequence ID" value="SPF77367.1"/>
    <property type="molecule type" value="Genomic_DNA"/>
</dbReference>
<evidence type="ECO:0000256" key="1">
    <source>
        <dbReference type="ARBA" id="ARBA00022801"/>
    </source>
</evidence>
<dbReference type="RefSeq" id="WP_108857301.1">
    <property type="nucleotide sequence ID" value="NZ_OMOI01000001.1"/>
</dbReference>
<accession>A0A2R8ANB9</accession>
<feature type="chain" id="PRO_5015323866" evidence="2">
    <location>
        <begin position="21"/>
        <end position="274"/>
    </location>
</feature>
<dbReference type="PANTHER" id="PTHR48081">
    <property type="entry name" value="AB HYDROLASE SUPERFAMILY PROTEIN C4A8.06C"/>
    <property type="match status" value="1"/>
</dbReference>
<sequence length="274" mass="29651">MKLNQYICAIFMAISGYAHAENTPYSVEKDIRFGNLPQHVLDIYWPEAVKSGTAVLIFFYGGGFSHGDKSQIRRIGESFSKAGIIVVAPNYRLHPEASFPDFVKDAALAVSYVWQNLRDEATLPRPIYIGGWSAGAYIAALISYDGRYLEEVDTPANAIAGFIGLAGPYEGGLCAGETCPHTFPESTAPDWPVARFVDTTEPPMLLVRGTHDLFVEKSNLEDLAASGNSAGIAVTTLVIEDAFHDDVLSEIEQPGTSVREAVDVFLGSALVGEE</sequence>
<dbReference type="OrthoDB" id="9771666at2"/>
<dbReference type="Gene3D" id="3.40.50.1820">
    <property type="entry name" value="alpha/beta hydrolase"/>
    <property type="match status" value="1"/>
</dbReference>
<dbReference type="InterPro" id="IPR029058">
    <property type="entry name" value="AB_hydrolase_fold"/>
</dbReference>
<dbReference type="EC" id="3.1.1.1" evidence="4"/>
<proteinExistence type="predicted"/>